<sequence>MLEHRRRVIELDEAMHKLDAAHTALAAEKAKTEKLLTRILPETIANELKQNGRVEPRFHASASVIIADVKGWRPPGRSFSLMAEVRRLLLVPRTGPRFGSLCHEGRHDSDSIPNRADLKRAAEPSGEARGIRHSYGASGRVFFGAAVRPCSPRTA</sequence>
<reference evidence="6 7" key="1">
    <citation type="submission" date="2022-03" db="EMBL/GenBank/DDBJ databases">
        <authorList>
            <person name="Brunel B."/>
        </authorList>
    </citation>
    <scope>NUCLEOTIDE SEQUENCE [LARGE SCALE GENOMIC DNA]</scope>
    <source>
        <strain evidence="6">STM5069sample</strain>
    </source>
</reference>
<evidence type="ECO:0000256" key="2">
    <source>
        <dbReference type="ARBA" id="ARBA00022741"/>
    </source>
</evidence>
<name>A0ABN8JK55_9HYPH</name>
<feature type="compositionally biased region" description="Basic and acidic residues" evidence="4">
    <location>
        <begin position="104"/>
        <end position="122"/>
    </location>
</feature>
<dbReference type="EMBL" id="CAKXZT010000113">
    <property type="protein sequence ID" value="CAH2398519.1"/>
    <property type="molecule type" value="Genomic_DNA"/>
</dbReference>
<gene>
    <name evidence="6" type="ORF">MES5069_200049</name>
</gene>
<dbReference type="InterPro" id="IPR011645">
    <property type="entry name" value="HNOB_dom_associated"/>
</dbReference>
<proteinExistence type="predicted"/>
<organism evidence="6 7">
    <name type="scientific">Mesorhizobium escarrei</name>
    <dbReference type="NCBI Taxonomy" id="666018"/>
    <lineage>
        <taxon>Bacteria</taxon>
        <taxon>Pseudomonadati</taxon>
        <taxon>Pseudomonadota</taxon>
        <taxon>Alphaproteobacteria</taxon>
        <taxon>Hyphomicrobiales</taxon>
        <taxon>Phyllobacteriaceae</taxon>
        <taxon>Mesorhizobium</taxon>
    </lineage>
</organism>
<feature type="region of interest" description="Disordered" evidence="4">
    <location>
        <begin position="104"/>
        <end position="130"/>
    </location>
</feature>
<comment type="caution">
    <text evidence="6">The sequence shown here is derived from an EMBL/GenBank/DDBJ whole genome shotgun (WGS) entry which is preliminary data.</text>
</comment>
<dbReference type="Pfam" id="PF07701">
    <property type="entry name" value="HNOBA"/>
    <property type="match status" value="1"/>
</dbReference>
<keyword evidence="2" id="KW-0547">Nucleotide-binding</keyword>
<dbReference type="EC" id="4.6.1.2" evidence="1"/>
<evidence type="ECO:0000313" key="6">
    <source>
        <dbReference type="EMBL" id="CAH2398519.1"/>
    </source>
</evidence>
<feature type="domain" description="Haem NO binding associated" evidence="5">
    <location>
        <begin position="10"/>
        <end position="48"/>
    </location>
</feature>
<keyword evidence="7" id="KW-1185">Reference proteome</keyword>
<dbReference type="Proteomes" id="UP001153050">
    <property type="component" value="Unassembled WGS sequence"/>
</dbReference>
<protein>
    <recommendedName>
        <fullName evidence="1">guanylate cyclase</fullName>
        <ecNumber evidence="1">4.6.1.2</ecNumber>
    </recommendedName>
</protein>
<evidence type="ECO:0000256" key="3">
    <source>
        <dbReference type="ARBA" id="ARBA00023293"/>
    </source>
</evidence>
<evidence type="ECO:0000259" key="5">
    <source>
        <dbReference type="Pfam" id="PF07701"/>
    </source>
</evidence>
<evidence type="ECO:0000256" key="1">
    <source>
        <dbReference type="ARBA" id="ARBA00012202"/>
    </source>
</evidence>
<keyword evidence="3" id="KW-0141">cGMP biosynthesis</keyword>
<evidence type="ECO:0000313" key="7">
    <source>
        <dbReference type="Proteomes" id="UP001153050"/>
    </source>
</evidence>
<dbReference type="Gene3D" id="6.10.250.780">
    <property type="match status" value="1"/>
</dbReference>
<evidence type="ECO:0000256" key="4">
    <source>
        <dbReference type="SAM" id="MobiDB-lite"/>
    </source>
</evidence>
<accession>A0ABN8JK55</accession>